<feature type="transmembrane region" description="Helical" evidence="7">
    <location>
        <begin position="205"/>
        <end position="224"/>
    </location>
</feature>
<dbReference type="Proteomes" id="UP000014417">
    <property type="component" value="Unassembled WGS sequence"/>
</dbReference>
<feature type="transmembrane region" description="Helical" evidence="7">
    <location>
        <begin position="137"/>
        <end position="155"/>
    </location>
</feature>
<dbReference type="InterPro" id="IPR006043">
    <property type="entry name" value="NCS2"/>
</dbReference>
<dbReference type="PATRIC" id="fig|883161.3.peg.89"/>
<dbReference type="GO" id="GO:0005886">
    <property type="term" value="C:plasma membrane"/>
    <property type="evidence" value="ECO:0007669"/>
    <property type="project" value="TreeGrafter"/>
</dbReference>
<feature type="transmembrane region" description="Helical" evidence="7">
    <location>
        <begin position="440"/>
        <end position="468"/>
    </location>
</feature>
<feature type="transmembrane region" description="Helical" evidence="7">
    <location>
        <begin position="30"/>
        <end position="51"/>
    </location>
</feature>
<feature type="transmembrane region" description="Helical" evidence="7">
    <location>
        <begin position="299"/>
        <end position="317"/>
    </location>
</feature>
<dbReference type="GO" id="GO:0005345">
    <property type="term" value="F:purine nucleobase transmembrane transporter activity"/>
    <property type="evidence" value="ECO:0007669"/>
    <property type="project" value="TreeGrafter"/>
</dbReference>
<evidence type="ECO:0000256" key="2">
    <source>
        <dbReference type="ARBA" id="ARBA00005697"/>
    </source>
</evidence>
<dbReference type="Pfam" id="PF00860">
    <property type="entry name" value="Xan_ur_permease"/>
    <property type="match status" value="1"/>
</dbReference>
<gene>
    <name evidence="8" type="ORF">HMPREF9306_00091</name>
</gene>
<accession>S2W4D6</accession>
<evidence type="ECO:0000313" key="9">
    <source>
        <dbReference type="Proteomes" id="UP000014417"/>
    </source>
</evidence>
<comment type="similarity">
    <text evidence="2">Belongs to the nucleobase:cation symporter-2 (NCS2) (TC 2.A.40) family. Azg-like subfamily.</text>
</comment>
<feature type="transmembrane region" description="Helical" evidence="7">
    <location>
        <begin position="113"/>
        <end position="131"/>
    </location>
</feature>
<dbReference type="HOGENOM" id="CLU_024508_0_0_11"/>
<dbReference type="PANTHER" id="PTHR43337:SF1">
    <property type="entry name" value="XANTHINE_URACIL PERMEASE C887.17-RELATED"/>
    <property type="match status" value="1"/>
</dbReference>
<keyword evidence="4 7" id="KW-0812">Transmembrane</keyword>
<reference evidence="8 9" key="1">
    <citation type="submission" date="2013-04" db="EMBL/GenBank/DDBJ databases">
        <title>The Genome Sequence of Propionimicrobium lymphophilum ACS-093-V-SCH5.</title>
        <authorList>
            <consortium name="The Broad Institute Genomics Platform"/>
            <person name="Earl A."/>
            <person name="Ward D."/>
            <person name="Feldgarden M."/>
            <person name="Gevers D."/>
            <person name="Saerens B."/>
            <person name="Vaneechoutte M."/>
            <person name="Walker B."/>
            <person name="Young S."/>
            <person name="Zeng Q."/>
            <person name="Gargeya S."/>
            <person name="Fitzgerald M."/>
            <person name="Haas B."/>
            <person name="Abouelleil A."/>
            <person name="Allen A.W."/>
            <person name="Alvarado L."/>
            <person name="Arachchi H.M."/>
            <person name="Berlin A.M."/>
            <person name="Chapman S.B."/>
            <person name="Gainer-Dewar J."/>
            <person name="Goldberg J."/>
            <person name="Griggs A."/>
            <person name="Gujja S."/>
            <person name="Hansen M."/>
            <person name="Howarth C."/>
            <person name="Imamovic A."/>
            <person name="Ireland A."/>
            <person name="Larimer J."/>
            <person name="McCowan C."/>
            <person name="Murphy C."/>
            <person name="Pearson M."/>
            <person name="Poon T.W."/>
            <person name="Priest M."/>
            <person name="Roberts A."/>
            <person name="Saif S."/>
            <person name="Shea T."/>
            <person name="Sisk P."/>
            <person name="Sykes S."/>
            <person name="Wortman J."/>
            <person name="Nusbaum C."/>
            <person name="Birren B."/>
        </authorList>
    </citation>
    <scope>NUCLEOTIDE SEQUENCE [LARGE SCALE GENOMIC DNA]</scope>
    <source>
        <strain evidence="8 9">ACS-093-V-SCH5</strain>
    </source>
</reference>
<proteinExistence type="inferred from homology"/>
<evidence type="ECO:0000256" key="5">
    <source>
        <dbReference type="ARBA" id="ARBA00022989"/>
    </source>
</evidence>
<keyword evidence="6 7" id="KW-0472">Membrane</keyword>
<keyword evidence="3" id="KW-0813">Transport</keyword>
<comment type="caution">
    <text evidence="8">The sequence shown here is derived from an EMBL/GenBank/DDBJ whole genome shotgun (WGS) entry which is preliminary data.</text>
</comment>
<dbReference type="EMBL" id="AGZR01000001">
    <property type="protein sequence ID" value="EPD34056.1"/>
    <property type="molecule type" value="Genomic_DNA"/>
</dbReference>
<dbReference type="InterPro" id="IPR045018">
    <property type="entry name" value="Azg-like"/>
</dbReference>
<sequence>MTASTNTQAVSGFDKYFEITKRGSDTKSEVRGGLVTFFSMAYILALNPLILGTAADKDGLLISGEPKFTDAAQTIVDTAAVGHSIGMVAVVTALLAGVLTVLMGVIGRYPMGMAAGLGLNAMAAYVIAPTMTWPQTMGLIAWEGIIITLLMLTGFREAVFRAVPKSLRTAISVGIGLFITVVAFSNAGVIRKGATLTTLGVDGTLMGWPIVIFFVTLLLLIFLYQRKVKAAMLISIAVGTVLAIIVEYAASVGPRTDDEPTGWSLNMPAPPSLDSFTTPDFGLLGRVDLLGGFARDGQFTSVSILTGVMLVFSLLLADFFDTVGTVVAVGSEGGLLDENGEPPHLREILLVDSVSALFGGLGSASSNTSFVESTAGVSAGARTGFASVITGGAFLLCIFLTPVINMVPSEAVAPVLVLVGFMMLSQISEIDFTDIEMALPAFFTIVMMPFAYSITDGIGMGFIAFVLMKTFAGKARQLHPLMWVVSALFLIYFLQGLIATAIG</sequence>
<organism evidence="8 9">
    <name type="scientific">Propionimicrobium lymphophilum ACS-093-V-SCH5</name>
    <dbReference type="NCBI Taxonomy" id="883161"/>
    <lineage>
        <taxon>Bacteria</taxon>
        <taxon>Bacillati</taxon>
        <taxon>Actinomycetota</taxon>
        <taxon>Actinomycetes</taxon>
        <taxon>Propionibacteriales</taxon>
        <taxon>Propionibacteriaceae</taxon>
        <taxon>Propionimicrobium</taxon>
    </lineage>
</organism>
<feature type="transmembrane region" description="Helical" evidence="7">
    <location>
        <begin position="231"/>
        <end position="250"/>
    </location>
</feature>
<dbReference type="AlphaFoldDB" id="S2W4D6"/>
<evidence type="ECO:0000256" key="6">
    <source>
        <dbReference type="ARBA" id="ARBA00023136"/>
    </source>
</evidence>
<dbReference type="STRING" id="883161.HMPREF9306_00091"/>
<feature type="transmembrane region" description="Helical" evidence="7">
    <location>
        <begin position="385"/>
        <end position="404"/>
    </location>
</feature>
<evidence type="ECO:0008006" key="10">
    <source>
        <dbReference type="Google" id="ProtNLM"/>
    </source>
</evidence>
<feature type="transmembrane region" description="Helical" evidence="7">
    <location>
        <begin position="85"/>
        <end position="106"/>
    </location>
</feature>
<feature type="transmembrane region" description="Helical" evidence="7">
    <location>
        <begin position="480"/>
        <end position="502"/>
    </location>
</feature>
<name>S2W4D6_9ACTN</name>
<keyword evidence="9" id="KW-1185">Reference proteome</keyword>
<evidence type="ECO:0000256" key="7">
    <source>
        <dbReference type="SAM" id="Phobius"/>
    </source>
</evidence>
<evidence type="ECO:0000256" key="4">
    <source>
        <dbReference type="ARBA" id="ARBA00022692"/>
    </source>
</evidence>
<dbReference type="PANTHER" id="PTHR43337">
    <property type="entry name" value="XANTHINE/URACIL PERMEASE C887.17-RELATED"/>
    <property type="match status" value="1"/>
</dbReference>
<dbReference type="RefSeq" id="WP_016454952.1">
    <property type="nucleotide sequence ID" value="NZ_KE150269.1"/>
</dbReference>
<evidence type="ECO:0000256" key="3">
    <source>
        <dbReference type="ARBA" id="ARBA00022448"/>
    </source>
</evidence>
<evidence type="ECO:0000256" key="1">
    <source>
        <dbReference type="ARBA" id="ARBA00004127"/>
    </source>
</evidence>
<keyword evidence="5 7" id="KW-1133">Transmembrane helix</keyword>
<evidence type="ECO:0000313" key="8">
    <source>
        <dbReference type="EMBL" id="EPD34056.1"/>
    </source>
</evidence>
<comment type="subcellular location">
    <subcellularLocation>
        <location evidence="1">Endomembrane system</location>
        <topology evidence="1">Multi-pass membrane protein</topology>
    </subcellularLocation>
</comment>
<protein>
    <recommendedName>
        <fullName evidence="10">MFS transporter, AGZA family, xanthine/uracil permease</fullName>
    </recommendedName>
</protein>
<feature type="transmembrane region" description="Helical" evidence="7">
    <location>
        <begin position="167"/>
        <end position="185"/>
    </location>
</feature>
<dbReference type="GO" id="GO:0012505">
    <property type="term" value="C:endomembrane system"/>
    <property type="evidence" value="ECO:0007669"/>
    <property type="project" value="UniProtKB-SubCell"/>
</dbReference>